<dbReference type="Proteomes" id="UP000093903">
    <property type="component" value="Unassembled WGS sequence"/>
</dbReference>
<proteinExistence type="predicted"/>
<comment type="caution">
    <text evidence="1">The sequence shown here is derived from an EMBL/GenBank/DDBJ whole genome shotgun (WGS) entry which is preliminary data.</text>
</comment>
<name>A0A853MK01_9CYAN</name>
<protein>
    <submittedName>
        <fullName evidence="1">Uncharacterized protein</fullName>
    </submittedName>
</protein>
<sequence length="60" mass="6927">MHHYLGVTQLVLIGVFNHQIIITDSWIFKFDLLHLPGERCKSIIEAVEMNISSPLFSFNL</sequence>
<gene>
    <name evidence="1" type="ORF">A9P98_15610</name>
</gene>
<dbReference type="EMBL" id="LYXA01000001">
    <property type="protein sequence ID" value="OBU77546.1"/>
    <property type="molecule type" value="Genomic_DNA"/>
</dbReference>
<evidence type="ECO:0000313" key="1">
    <source>
        <dbReference type="EMBL" id="OBU77546.1"/>
    </source>
</evidence>
<accession>A0A853MK01</accession>
<reference evidence="1 2" key="1">
    <citation type="submission" date="2016-05" db="EMBL/GenBank/DDBJ databases">
        <title>First complete genome of the cyanobacterium Cylindrospermopsis raciborskii CS505, containing a circular chromosome and a single extrachromosomal element.</title>
        <authorList>
            <person name="Fuentes J."/>
            <person name="Tamames J."/>
            <person name="Allen E."/>
            <person name="Plominski A."/>
            <person name="Vasquez M."/>
        </authorList>
    </citation>
    <scope>NUCLEOTIDE SEQUENCE [LARGE SCALE GENOMIC DNA]</scope>
    <source>
        <strain evidence="1 2">CS505</strain>
    </source>
</reference>
<organism evidence="1 2">
    <name type="scientific">Cylindrospermopsis raciborskii CS-505</name>
    <dbReference type="NCBI Taxonomy" id="533240"/>
    <lineage>
        <taxon>Bacteria</taxon>
        <taxon>Bacillati</taxon>
        <taxon>Cyanobacteriota</taxon>
        <taxon>Cyanophyceae</taxon>
        <taxon>Nostocales</taxon>
        <taxon>Aphanizomenonaceae</taxon>
        <taxon>Cylindrospermopsis</taxon>
    </lineage>
</organism>
<evidence type="ECO:0000313" key="2">
    <source>
        <dbReference type="Proteomes" id="UP000093903"/>
    </source>
</evidence>
<dbReference type="AlphaFoldDB" id="A0A853MK01"/>